<dbReference type="InterPro" id="IPR052974">
    <property type="entry name" value="GH79_Enzymes"/>
</dbReference>
<accession>A0A0D2NAE7</accession>
<sequence length="498" mass="54175">MAPEPYLAPDAPELKLLAADSAYTPIKVSEKTLVAVPQSYLGLSLDLNDIEGVAHPDFIGFIRHLTQYDTGTMLMRIGAYSADRLVKPWPSSVFKALTTLNKATGVQYIIGVNQHAEDAAVTQEQVQRTAKLLPAGSVVSFAVGNEPDMYSLAPKKGLPGSLMLKPREWLNTDWVNVARTLFKAAAAGAPRPRMLAGPDWSDPNISKDKLQWWLNSVHAYLNMVTVHLYGGDVINDKHIKTILADKRMLQKLKNIRTLVQVAKSNDPPLPVRISEAATISYGGVQGISDTAGAALWALDASMEVAFQGGAGIHFHQVLNRENNANYNAIYYSAVTNRVRARQPLWGYVMLQQALAGGADIIGRAITGECKVWLLKGRKSGELRALIINKADGKQCAANVQLDAAQAAKYATKGMSHYLWAKAGLSDSWRIYYSNTFFDQWGSDRKAPEVLVPIQRYETKDKAGKTTGAGFAVHLMDGTLAALLSVPLAAKAPPAKGLR</sequence>
<dbReference type="Proteomes" id="UP000054498">
    <property type="component" value="Unassembled WGS sequence"/>
</dbReference>
<dbReference type="PANTHER" id="PTHR36183">
    <property type="entry name" value="BETA-GLUCURONIDASE"/>
    <property type="match status" value="1"/>
</dbReference>
<dbReference type="InterPro" id="IPR017853">
    <property type="entry name" value="GH"/>
</dbReference>
<proteinExistence type="predicted"/>
<reference evidence="1 2" key="1">
    <citation type="journal article" date="2013" name="BMC Genomics">
        <title>Reconstruction of the lipid metabolism for the microalga Monoraphidium neglectum from its genome sequence reveals characteristics suitable for biofuel production.</title>
        <authorList>
            <person name="Bogen C."/>
            <person name="Al-Dilaimi A."/>
            <person name="Albersmeier A."/>
            <person name="Wichmann J."/>
            <person name="Grundmann M."/>
            <person name="Rupp O."/>
            <person name="Lauersen K.J."/>
            <person name="Blifernez-Klassen O."/>
            <person name="Kalinowski J."/>
            <person name="Goesmann A."/>
            <person name="Mussgnug J.H."/>
            <person name="Kruse O."/>
        </authorList>
    </citation>
    <scope>NUCLEOTIDE SEQUENCE [LARGE SCALE GENOMIC DNA]</scope>
    <source>
        <strain evidence="1 2">SAG 48.87</strain>
    </source>
</reference>
<dbReference type="AlphaFoldDB" id="A0A0D2NAE7"/>
<protein>
    <recommendedName>
        <fullName evidence="3">Beta-glucuronidase C-terminal domain-containing protein</fullName>
    </recommendedName>
</protein>
<dbReference type="OrthoDB" id="2796951at2759"/>
<dbReference type="KEGG" id="mng:MNEG_5415"/>
<dbReference type="PANTHER" id="PTHR36183:SF2">
    <property type="entry name" value="BETA-GLUCURONIDASE C-TERMINAL DOMAIN-CONTAINING PROTEIN"/>
    <property type="match status" value="1"/>
</dbReference>
<evidence type="ECO:0008006" key="3">
    <source>
        <dbReference type="Google" id="ProtNLM"/>
    </source>
</evidence>
<evidence type="ECO:0000313" key="2">
    <source>
        <dbReference type="Proteomes" id="UP000054498"/>
    </source>
</evidence>
<dbReference type="Gene3D" id="3.20.20.80">
    <property type="entry name" value="Glycosidases"/>
    <property type="match status" value="1"/>
</dbReference>
<keyword evidence="2" id="KW-1185">Reference proteome</keyword>
<dbReference type="GeneID" id="25738292"/>
<dbReference type="EMBL" id="KK101024">
    <property type="protein sequence ID" value="KIZ02541.1"/>
    <property type="molecule type" value="Genomic_DNA"/>
</dbReference>
<dbReference type="SUPFAM" id="SSF51445">
    <property type="entry name" value="(Trans)glycosidases"/>
    <property type="match status" value="1"/>
</dbReference>
<evidence type="ECO:0000313" key="1">
    <source>
        <dbReference type="EMBL" id="KIZ02541.1"/>
    </source>
</evidence>
<name>A0A0D2NAE7_9CHLO</name>
<dbReference type="RefSeq" id="XP_013901560.1">
    <property type="nucleotide sequence ID" value="XM_014046106.1"/>
</dbReference>
<gene>
    <name evidence="1" type="ORF">MNEG_5415</name>
</gene>
<organism evidence="1 2">
    <name type="scientific">Monoraphidium neglectum</name>
    <dbReference type="NCBI Taxonomy" id="145388"/>
    <lineage>
        <taxon>Eukaryota</taxon>
        <taxon>Viridiplantae</taxon>
        <taxon>Chlorophyta</taxon>
        <taxon>core chlorophytes</taxon>
        <taxon>Chlorophyceae</taxon>
        <taxon>CS clade</taxon>
        <taxon>Sphaeropleales</taxon>
        <taxon>Selenastraceae</taxon>
        <taxon>Monoraphidium</taxon>
    </lineage>
</organism>